<protein>
    <submittedName>
        <fullName evidence="1">9117_t:CDS:1</fullName>
    </submittedName>
</protein>
<accession>A0A9N9H890</accession>
<sequence length="58" mass="6322">IEGHTRIVDGLKYYRHHRRCSTKTVPVNLVVNAGHTLIQGLTGSGSNVKPLFVVDPLG</sequence>
<comment type="caution">
    <text evidence="1">The sequence shown here is derived from an EMBL/GenBank/DDBJ whole genome shotgun (WGS) entry which is preliminary data.</text>
</comment>
<name>A0A9N9H890_9GLOM</name>
<evidence type="ECO:0000313" key="1">
    <source>
        <dbReference type="EMBL" id="CAG8654507.1"/>
    </source>
</evidence>
<dbReference type="EMBL" id="CAJVPJ010004676">
    <property type="protein sequence ID" value="CAG8654507.1"/>
    <property type="molecule type" value="Genomic_DNA"/>
</dbReference>
<dbReference type="AlphaFoldDB" id="A0A9N9H890"/>
<evidence type="ECO:0000313" key="2">
    <source>
        <dbReference type="Proteomes" id="UP000789572"/>
    </source>
</evidence>
<gene>
    <name evidence="1" type="ORF">POCULU_LOCUS10127</name>
</gene>
<dbReference type="Proteomes" id="UP000789572">
    <property type="component" value="Unassembled WGS sequence"/>
</dbReference>
<organism evidence="1 2">
    <name type="scientific">Paraglomus occultum</name>
    <dbReference type="NCBI Taxonomy" id="144539"/>
    <lineage>
        <taxon>Eukaryota</taxon>
        <taxon>Fungi</taxon>
        <taxon>Fungi incertae sedis</taxon>
        <taxon>Mucoromycota</taxon>
        <taxon>Glomeromycotina</taxon>
        <taxon>Glomeromycetes</taxon>
        <taxon>Paraglomerales</taxon>
        <taxon>Paraglomeraceae</taxon>
        <taxon>Paraglomus</taxon>
    </lineage>
</organism>
<feature type="non-terminal residue" evidence="1">
    <location>
        <position position="1"/>
    </location>
</feature>
<proteinExistence type="predicted"/>
<reference evidence="1" key="1">
    <citation type="submission" date="2021-06" db="EMBL/GenBank/DDBJ databases">
        <authorList>
            <person name="Kallberg Y."/>
            <person name="Tangrot J."/>
            <person name="Rosling A."/>
        </authorList>
    </citation>
    <scope>NUCLEOTIDE SEQUENCE</scope>
    <source>
        <strain evidence="1">IA702</strain>
    </source>
</reference>
<keyword evidence="2" id="KW-1185">Reference proteome</keyword>